<keyword evidence="5" id="KW-0456">Lyase</keyword>
<dbReference type="GO" id="GO:0008124">
    <property type="term" value="F:4-alpha-hydroxytetrahydrobiopterin dehydratase activity"/>
    <property type="evidence" value="ECO:0007669"/>
    <property type="project" value="UniProtKB-EC"/>
</dbReference>
<dbReference type="RefSeq" id="WP_127888114.1">
    <property type="nucleotide sequence ID" value="NZ_CP028137.1"/>
</dbReference>
<accession>A0A3T0T4Y6</accession>
<evidence type="ECO:0000313" key="9">
    <source>
        <dbReference type="Proteomes" id="UP000285317"/>
    </source>
</evidence>
<evidence type="ECO:0000256" key="5">
    <source>
        <dbReference type="ARBA" id="ARBA00023239"/>
    </source>
</evidence>
<evidence type="ECO:0000256" key="2">
    <source>
        <dbReference type="ARBA" id="ARBA00006472"/>
    </source>
</evidence>
<evidence type="ECO:0000256" key="4">
    <source>
        <dbReference type="ARBA" id="ARBA00021735"/>
    </source>
</evidence>
<feature type="compositionally biased region" description="Basic and acidic residues" evidence="6">
    <location>
        <begin position="216"/>
        <end position="225"/>
    </location>
</feature>
<gene>
    <name evidence="8" type="ORF">C1I64_17635</name>
</gene>
<feature type="domain" description="Glyoxalase-like" evidence="7">
    <location>
        <begin position="113"/>
        <end position="214"/>
    </location>
</feature>
<dbReference type="KEGG" id="rfs:C1I64_17635"/>
<dbReference type="Pfam" id="PF01329">
    <property type="entry name" value="Pterin_4a"/>
    <property type="match status" value="1"/>
</dbReference>
<proteinExistence type="inferred from homology"/>
<dbReference type="SUPFAM" id="SSF55248">
    <property type="entry name" value="PCD-like"/>
    <property type="match status" value="1"/>
</dbReference>
<protein>
    <recommendedName>
        <fullName evidence="4">Putative pterin-4-alpha-carbinolamine dehydratase</fullName>
        <ecNumber evidence="3">4.2.1.96</ecNumber>
    </recommendedName>
</protein>
<dbReference type="AlphaFoldDB" id="A0A3T0T4Y6"/>
<name>A0A3T0T4Y6_9MICO</name>
<sequence>MTDAISPRDFRAAPGTADWRVVGDGARAYFRTGDRGAGSFAAGAALVAAIAVLAEQAGHHPDVDLRYGGVGVRLISHDVGDISERDLALAREISATARALGLPAEPAAVQSLQIAIDAVDVAAVRAFWRAVLGYSPVEDADLADPRALGPNVWIQSIEEPRPERNTIHLDLYLPRDAVDTRLAAALAAGGRLVDDSNAPEWWTLADPEGNEVDLAPWRDDSEWSA</sequence>
<dbReference type="Proteomes" id="UP000285317">
    <property type="component" value="Chromosome"/>
</dbReference>
<evidence type="ECO:0000256" key="3">
    <source>
        <dbReference type="ARBA" id="ARBA00013252"/>
    </source>
</evidence>
<dbReference type="InterPro" id="IPR041581">
    <property type="entry name" value="Glyoxalase_6"/>
</dbReference>
<dbReference type="InterPro" id="IPR036428">
    <property type="entry name" value="PCD_sf"/>
</dbReference>
<reference evidence="8 9" key="1">
    <citation type="submission" date="2018-03" db="EMBL/GenBank/DDBJ databases">
        <title>Bacteriophage NCPPB3778 and a type I-E CRISPR drive the evolution of the US Biological Select Agent, Rathayibacter toxicus.</title>
        <authorList>
            <person name="Davis E.W.II."/>
            <person name="Tabima J.F."/>
            <person name="Weisberg A.J."/>
            <person name="Dantas Lopes L."/>
            <person name="Wiseman M.S."/>
            <person name="Wiseman M.S."/>
            <person name="Pupko T."/>
            <person name="Belcher M.S."/>
            <person name="Sechler A.J."/>
            <person name="Tancos M.A."/>
            <person name="Schroeder B.K."/>
            <person name="Murray T.D."/>
            <person name="Luster D.G."/>
            <person name="Schneider W.L."/>
            <person name="Rogers E."/>
            <person name="Andreote F.D."/>
            <person name="Grunwald N.J."/>
            <person name="Putnam M.L."/>
            <person name="Chang J.H."/>
        </authorList>
    </citation>
    <scope>NUCLEOTIDE SEQUENCE [LARGE SCALE GENOMIC DNA]</scope>
    <source>
        <strain evidence="8 9">DSM 15932</strain>
    </source>
</reference>
<dbReference type="Gene3D" id="3.10.180.10">
    <property type="entry name" value="2,3-Dihydroxybiphenyl 1,2-Dioxygenase, domain 1"/>
    <property type="match status" value="1"/>
</dbReference>
<dbReference type="Gene3D" id="3.30.1360.20">
    <property type="entry name" value="Transcriptional coactivator/pterin dehydratase"/>
    <property type="match status" value="1"/>
</dbReference>
<dbReference type="SUPFAM" id="SSF54593">
    <property type="entry name" value="Glyoxalase/Bleomycin resistance protein/Dihydroxybiphenyl dioxygenase"/>
    <property type="match status" value="1"/>
</dbReference>
<dbReference type="EC" id="4.2.1.96" evidence="3"/>
<dbReference type="EMBL" id="CP028137">
    <property type="protein sequence ID" value="AZZ53678.1"/>
    <property type="molecule type" value="Genomic_DNA"/>
</dbReference>
<dbReference type="InterPro" id="IPR001533">
    <property type="entry name" value="Pterin_deHydtase"/>
</dbReference>
<evidence type="ECO:0000256" key="1">
    <source>
        <dbReference type="ARBA" id="ARBA00001554"/>
    </source>
</evidence>
<comment type="similarity">
    <text evidence="2">Belongs to the pterin-4-alpha-carbinolamine dehydratase family.</text>
</comment>
<evidence type="ECO:0000259" key="7">
    <source>
        <dbReference type="Pfam" id="PF18029"/>
    </source>
</evidence>
<evidence type="ECO:0000256" key="6">
    <source>
        <dbReference type="SAM" id="MobiDB-lite"/>
    </source>
</evidence>
<feature type="region of interest" description="Disordered" evidence="6">
    <location>
        <begin position="206"/>
        <end position="225"/>
    </location>
</feature>
<organism evidence="8 9">
    <name type="scientific">Rathayibacter festucae DSM 15932</name>
    <dbReference type="NCBI Taxonomy" id="1328866"/>
    <lineage>
        <taxon>Bacteria</taxon>
        <taxon>Bacillati</taxon>
        <taxon>Actinomycetota</taxon>
        <taxon>Actinomycetes</taxon>
        <taxon>Micrococcales</taxon>
        <taxon>Microbacteriaceae</taxon>
        <taxon>Rathayibacter</taxon>
    </lineage>
</organism>
<dbReference type="PANTHER" id="PTHR35908:SF1">
    <property type="entry name" value="CONSERVED PROTEIN"/>
    <property type="match status" value="1"/>
</dbReference>
<dbReference type="Pfam" id="PF18029">
    <property type="entry name" value="Glyoxalase_6"/>
    <property type="match status" value="1"/>
</dbReference>
<dbReference type="InterPro" id="IPR029068">
    <property type="entry name" value="Glyas_Bleomycin-R_OHBP_Dase"/>
</dbReference>
<dbReference type="PANTHER" id="PTHR35908">
    <property type="entry name" value="HYPOTHETICAL FUSION PROTEIN"/>
    <property type="match status" value="1"/>
</dbReference>
<evidence type="ECO:0000313" key="8">
    <source>
        <dbReference type="EMBL" id="AZZ53678.1"/>
    </source>
</evidence>
<comment type="catalytic activity">
    <reaction evidence="1">
        <text>(4aS,6R)-4a-hydroxy-L-erythro-5,6,7,8-tetrahydrobiopterin = (6R)-L-erythro-6,7-dihydrobiopterin + H2O</text>
        <dbReference type="Rhea" id="RHEA:11920"/>
        <dbReference type="ChEBI" id="CHEBI:15377"/>
        <dbReference type="ChEBI" id="CHEBI:15642"/>
        <dbReference type="ChEBI" id="CHEBI:43120"/>
        <dbReference type="EC" id="4.2.1.96"/>
    </reaction>
</comment>
<dbReference type="GO" id="GO:0006729">
    <property type="term" value="P:tetrahydrobiopterin biosynthetic process"/>
    <property type="evidence" value="ECO:0007669"/>
    <property type="project" value="InterPro"/>
</dbReference>